<feature type="non-terminal residue" evidence="1">
    <location>
        <position position="1"/>
    </location>
</feature>
<dbReference type="AlphaFoldDB" id="A0A6G0ZH21"/>
<keyword evidence="2" id="KW-1185">Reference proteome</keyword>
<gene>
    <name evidence="1" type="ORF">FWK35_00005737</name>
</gene>
<dbReference type="Proteomes" id="UP000478052">
    <property type="component" value="Unassembled WGS sequence"/>
</dbReference>
<dbReference type="EMBL" id="VUJU01000436">
    <property type="protein sequence ID" value="KAF0770432.1"/>
    <property type="molecule type" value="Genomic_DNA"/>
</dbReference>
<evidence type="ECO:0000313" key="1">
    <source>
        <dbReference type="EMBL" id="KAF0770432.1"/>
    </source>
</evidence>
<proteinExistence type="predicted"/>
<protein>
    <submittedName>
        <fullName evidence="1">Uncharacterized protein</fullName>
    </submittedName>
</protein>
<evidence type="ECO:0000313" key="2">
    <source>
        <dbReference type="Proteomes" id="UP000478052"/>
    </source>
</evidence>
<name>A0A6G0ZH21_APHCR</name>
<organism evidence="1 2">
    <name type="scientific">Aphis craccivora</name>
    <name type="common">Cowpea aphid</name>
    <dbReference type="NCBI Taxonomy" id="307492"/>
    <lineage>
        <taxon>Eukaryota</taxon>
        <taxon>Metazoa</taxon>
        <taxon>Ecdysozoa</taxon>
        <taxon>Arthropoda</taxon>
        <taxon>Hexapoda</taxon>
        <taxon>Insecta</taxon>
        <taxon>Pterygota</taxon>
        <taxon>Neoptera</taxon>
        <taxon>Paraneoptera</taxon>
        <taxon>Hemiptera</taxon>
        <taxon>Sternorrhyncha</taxon>
        <taxon>Aphidomorpha</taxon>
        <taxon>Aphidoidea</taxon>
        <taxon>Aphididae</taxon>
        <taxon>Aphidini</taxon>
        <taxon>Aphis</taxon>
        <taxon>Aphis</taxon>
    </lineage>
</organism>
<comment type="caution">
    <text evidence="1">The sequence shown here is derived from an EMBL/GenBank/DDBJ whole genome shotgun (WGS) entry which is preliminary data.</text>
</comment>
<accession>A0A6G0ZH21</accession>
<sequence>IFTSESDPNKSTSSSSSSFTFGVSFSSGLEDDCVVFLVSNDVIRASNFAIRL</sequence>
<reference evidence="1 2" key="1">
    <citation type="submission" date="2019-08" db="EMBL/GenBank/DDBJ databases">
        <title>Whole genome of Aphis craccivora.</title>
        <authorList>
            <person name="Voronova N.V."/>
            <person name="Shulinski R.S."/>
            <person name="Bandarenka Y.V."/>
            <person name="Zhorov D.G."/>
            <person name="Warner D."/>
        </authorList>
    </citation>
    <scope>NUCLEOTIDE SEQUENCE [LARGE SCALE GENOMIC DNA]</scope>
    <source>
        <strain evidence="1">180601</strain>
        <tissue evidence="1">Whole Body</tissue>
    </source>
</reference>